<organism evidence="1 2">
    <name type="scientific">Raineya orbicola</name>
    <dbReference type="NCBI Taxonomy" id="2016530"/>
    <lineage>
        <taxon>Bacteria</taxon>
        <taxon>Pseudomonadati</taxon>
        <taxon>Bacteroidota</taxon>
        <taxon>Cytophagia</taxon>
        <taxon>Cytophagales</taxon>
        <taxon>Raineyaceae</taxon>
        <taxon>Raineya</taxon>
    </lineage>
</organism>
<dbReference type="InterPro" id="IPR021857">
    <property type="entry name" value="DUF3467"/>
</dbReference>
<dbReference type="RefSeq" id="WP_101359039.1">
    <property type="nucleotide sequence ID" value="NZ_NKXO01000026.1"/>
</dbReference>
<dbReference type="AlphaFoldDB" id="A0A2N3IDE2"/>
<keyword evidence="2" id="KW-1185">Reference proteome</keyword>
<proteinExistence type="predicted"/>
<reference evidence="1 2" key="1">
    <citation type="submission" date="2017-06" db="EMBL/GenBank/DDBJ databases">
        <title>Raineya orbicola gen. nov., sp. nov. a slightly thermophilic bacterium of the phylum Bacteroidetes and the description of Raineyaceae fam. nov.</title>
        <authorList>
            <person name="Albuquerque L."/>
            <person name="Polonia A.R.M."/>
            <person name="Barroso C."/>
            <person name="Froufe H.J.C."/>
            <person name="Lage O."/>
            <person name="Lobo-Da-Cunha A."/>
            <person name="Egas C."/>
            <person name="Da Costa M.S."/>
        </authorList>
    </citation>
    <scope>NUCLEOTIDE SEQUENCE [LARGE SCALE GENOMIC DNA]</scope>
    <source>
        <strain evidence="1 2">SPSPC-11</strain>
    </source>
</reference>
<evidence type="ECO:0000313" key="1">
    <source>
        <dbReference type="EMBL" id="PKQ68298.1"/>
    </source>
</evidence>
<sequence length="102" mass="11349">MAKKPPFENAPQIDVELPAELAEGSYSNLVMISHSPTEFVFDFITMLPGLPKPRVISRIVMSPEHAQNFLNALKENIEMYENSFGKIRSGNITIPFGKIGEA</sequence>
<evidence type="ECO:0008006" key="3">
    <source>
        <dbReference type="Google" id="ProtNLM"/>
    </source>
</evidence>
<dbReference type="EMBL" id="NKXO01000026">
    <property type="protein sequence ID" value="PKQ68298.1"/>
    <property type="molecule type" value="Genomic_DNA"/>
</dbReference>
<dbReference type="Pfam" id="PF11950">
    <property type="entry name" value="DUF3467"/>
    <property type="match status" value="1"/>
</dbReference>
<dbReference type="OrthoDB" id="9813817at2"/>
<dbReference type="Proteomes" id="UP000233387">
    <property type="component" value="Unassembled WGS sequence"/>
</dbReference>
<gene>
    <name evidence="1" type="ORF">Rain11_1766</name>
</gene>
<protein>
    <recommendedName>
        <fullName evidence="3">DUF3467 domain-containing protein</fullName>
    </recommendedName>
</protein>
<name>A0A2N3IDE2_9BACT</name>
<accession>A0A2N3IDE2</accession>
<evidence type="ECO:0000313" key="2">
    <source>
        <dbReference type="Proteomes" id="UP000233387"/>
    </source>
</evidence>
<comment type="caution">
    <text evidence="1">The sequence shown here is derived from an EMBL/GenBank/DDBJ whole genome shotgun (WGS) entry which is preliminary data.</text>
</comment>